<dbReference type="SUPFAM" id="SSF111126">
    <property type="entry name" value="Ligand-binding domain in the NO signalling and Golgi transport"/>
    <property type="match status" value="1"/>
</dbReference>
<organism evidence="2 3">
    <name type="scientific">Dichotomicrobium thermohalophilum</name>
    <dbReference type="NCBI Taxonomy" id="933063"/>
    <lineage>
        <taxon>Bacteria</taxon>
        <taxon>Pseudomonadati</taxon>
        <taxon>Pseudomonadota</taxon>
        <taxon>Alphaproteobacteria</taxon>
        <taxon>Hyphomicrobiales</taxon>
        <taxon>Hyphomicrobiaceae</taxon>
        <taxon>Dichotomicrobium</taxon>
    </lineage>
</organism>
<dbReference type="InterPro" id="IPR004096">
    <property type="entry name" value="V4R"/>
</dbReference>
<keyword evidence="3" id="KW-1185">Reference proteome</keyword>
<dbReference type="InterPro" id="IPR024096">
    <property type="entry name" value="NO_sig/Golgi_transp_ligand-bd"/>
</dbReference>
<dbReference type="GO" id="GO:0015979">
    <property type="term" value="P:photosynthesis"/>
    <property type="evidence" value="ECO:0007669"/>
    <property type="project" value="InterPro"/>
</dbReference>
<protein>
    <submittedName>
        <fullName evidence="2">Divinyl protochlorophyllide a 8-vinyl-reductase</fullName>
    </submittedName>
</protein>
<proteinExistence type="predicted"/>
<dbReference type="AlphaFoldDB" id="A0A397Q234"/>
<accession>A0A397Q234</accession>
<dbReference type="Pfam" id="PF02830">
    <property type="entry name" value="V4R"/>
    <property type="match status" value="1"/>
</dbReference>
<comment type="caution">
    <text evidence="2">The sequence shown here is derived from an EMBL/GenBank/DDBJ whole genome shotgun (WGS) entry which is preliminary data.</text>
</comment>
<feature type="domain" description="4-vinyl reductase 4VR" evidence="1">
    <location>
        <begin position="139"/>
        <end position="200"/>
    </location>
</feature>
<evidence type="ECO:0000259" key="1">
    <source>
        <dbReference type="SMART" id="SM00989"/>
    </source>
</evidence>
<dbReference type="PANTHER" id="PTHR35090">
    <property type="entry name" value="DNA-DIRECTED RNA POLYMERASE SUBUNIT I"/>
    <property type="match status" value="1"/>
</dbReference>
<dbReference type="PANTHER" id="PTHR35090:SF1">
    <property type="entry name" value="SLR0144 PROTEIN"/>
    <property type="match status" value="1"/>
</dbReference>
<evidence type="ECO:0000313" key="2">
    <source>
        <dbReference type="EMBL" id="RIA55118.1"/>
    </source>
</evidence>
<sequence length="218" mass="22597">MSTHGKAPPSHVGPNAITQVIAALRHRHGEPVCAKVLAQASLVRYAAEAPSAMVHEDEVGALQRAVRAELPPGDAAAVLREAGLRTGDYLLAHRIPRFAQAGLRLLPAPLAARALIGAIGGHAWTFAGSGTFRAMPGHPLAVEIAGCPLVAGQSSHVPLCDMYVGVFQRLFEVLVSPRAQAVETACAAMGAPACRFEMSWGTQPVPVADSAARDALAG</sequence>
<dbReference type="RefSeq" id="WP_119060069.1">
    <property type="nucleotide sequence ID" value="NZ_QXDF01000001.1"/>
</dbReference>
<evidence type="ECO:0000313" key="3">
    <source>
        <dbReference type="Proteomes" id="UP000266273"/>
    </source>
</evidence>
<name>A0A397Q234_9HYPH</name>
<dbReference type="Gene3D" id="3.30.1380.20">
    <property type="entry name" value="Trafficking protein particle complex subunit 3"/>
    <property type="match status" value="1"/>
</dbReference>
<dbReference type="Proteomes" id="UP000266273">
    <property type="component" value="Unassembled WGS sequence"/>
</dbReference>
<gene>
    <name evidence="2" type="ORF">BXY53_0171</name>
</gene>
<dbReference type="InterPro" id="IPR010249">
    <property type="entry name" value="BchJ"/>
</dbReference>
<dbReference type="NCBIfam" id="TIGR02019">
    <property type="entry name" value="BchJ"/>
    <property type="match status" value="1"/>
</dbReference>
<dbReference type="SMART" id="SM00989">
    <property type="entry name" value="V4R"/>
    <property type="match status" value="1"/>
</dbReference>
<dbReference type="OrthoDB" id="2080515at2"/>
<dbReference type="GO" id="GO:0030494">
    <property type="term" value="P:bacteriochlorophyll biosynthetic process"/>
    <property type="evidence" value="ECO:0007669"/>
    <property type="project" value="InterPro"/>
</dbReference>
<reference evidence="2 3" key="1">
    <citation type="submission" date="2018-08" db="EMBL/GenBank/DDBJ databases">
        <title>Genomic Encyclopedia of Archaeal and Bacterial Type Strains, Phase II (KMG-II): from individual species to whole genera.</title>
        <authorList>
            <person name="Goeker M."/>
        </authorList>
    </citation>
    <scope>NUCLEOTIDE SEQUENCE [LARGE SCALE GENOMIC DNA]</scope>
    <source>
        <strain evidence="2 3">DSM 5002</strain>
    </source>
</reference>
<dbReference type="EMBL" id="QXDF01000001">
    <property type="protein sequence ID" value="RIA55118.1"/>
    <property type="molecule type" value="Genomic_DNA"/>
</dbReference>